<dbReference type="Pfam" id="PF13302">
    <property type="entry name" value="Acetyltransf_3"/>
    <property type="match status" value="1"/>
</dbReference>
<evidence type="ECO:0000259" key="1">
    <source>
        <dbReference type="PROSITE" id="PS51186"/>
    </source>
</evidence>
<dbReference type="CDD" id="cd04301">
    <property type="entry name" value="NAT_SF"/>
    <property type="match status" value="1"/>
</dbReference>
<sequence length="185" mass="20137">MIELVRPTVDLTRSWWEMVDDFAGETIHGSGYRPDQREVLRDPDVFEEWVDWLGRLERADEALPVGRVPSSNRWVVRDGCVVGTIAVRHALTPSLLVEGGHIGYAVSPRFRRQGVARAALVLGLRLAAVRGIERALVTCDVANVASARTIASCGGVLADERDGILRYWVPTVPDGLPGTSGVGTP</sequence>
<dbReference type="PROSITE" id="PS51186">
    <property type="entry name" value="GNAT"/>
    <property type="match status" value="1"/>
</dbReference>
<dbReference type="EMBL" id="BAAAPU010000010">
    <property type="protein sequence ID" value="GAA1989598.1"/>
    <property type="molecule type" value="Genomic_DNA"/>
</dbReference>
<dbReference type="InterPro" id="IPR000182">
    <property type="entry name" value="GNAT_dom"/>
</dbReference>
<proteinExistence type="predicted"/>
<feature type="domain" description="N-acetyltransferase" evidence="1">
    <location>
        <begin position="2"/>
        <end position="173"/>
    </location>
</feature>
<evidence type="ECO:0000313" key="3">
    <source>
        <dbReference type="Proteomes" id="UP001500013"/>
    </source>
</evidence>
<keyword evidence="3" id="KW-1185">Reference proteome</keyword>
<dbReference type="RefSeq" id="WP_344065459.1">
    <property type="nucleotide sequence ID" value="NZ_BAAAPU010000010.1"/>
</dbReference>
<gene>
    <name evidence="2" type="ORF">GCM10009817_34400</name>
</gene>
<organism evidence="2 3">
    <name type="scientific">Terrabacter lapilli</name>
    <dbReference type="NCBI Taxonomy" id="436231"/>
    <lineage>
        <taxon>Bacteria</taxon>
        <taxon>Bacillati</taxon>
        <taxon>Actinomycetota</taxon>
        <taxon>Actinomycetes</taxon>
        <taxon>Micrococcales</taxon>
        <taxon>Intrasporangiaceae</taxon>
        <taxon>Terrabacter</taxon>
    </lineage>
</organism>
<evidence type="ECO:0000313" key="2">
    <source>
        <dbReference type="EMBL" id="GAA1989598.1"/>
    </source>
</evidence>
<comment type="caution">
    <text evidence="2">The sequence shown here is derived from an EMBL/GenBank/DDBJ whole genome shotgun (WGS) entry which is preliminary data.</text>
</comment>
<reference evidence="3" key="1">
    <citation type="journal article" date="2019" name="Int. J. Syst. Evol. Microbiol.">
        <title>The Global Catalogue of Microorganisms (GCM) 10K type strain sequencing project: providing services to taxonomists for standard genome sequencing and annotation.</title>
        <authorList>
            <consortium name="The Broad Institute Genomics Platform"/>
            <consortium name="The Broad Institute Genome Sequencing Center for Infectious Disease"/>
            <person name="Wu L."/>
            <person name="Ma J."/>
        </authorList>
    </citation>
    <scope>NUCLEOTIDE SEQUENCE [LARGE SCALE GENOMIC DNA]</scope>
    <source>
        <strain evidence="3">JCM 15628</strain>
    </source>
</reference>
<dbReference type="Gene3D" id="3.40.630.30">
    <property type="match status" value="1"/>
</dbReference>
<accession>A0ABP5E412</accession>
<dbReference type="SUPFAM" id="SSF55729">
    <property type="entry name" value="Acyl-CoA N-acyltransferases (Nat)"/>
    <property type="match status" value="1"/>
</dbReference>
<dbReference type="PANTHER" id="PTHR39173:SF1">
    <property type="entry name" value="ACETYLTRANSFERASE"/>
    <property type="match status" value="1"/>
</dbReference>
<protein>
    <submittedName>
        <fullName evidence="2">GNAT family N-acetyltransferase</fullName>
    </submittedName>
</protein>
<dbReference type="Proteomes" id="UP001500013">
    <property type="component" value="Unassembled WGS sequence"/>
</dbReference>
<dbReference type="InterPro" id="IPR016181">
    <property type="entry name" value="Acyl_CoA_acyltransferase"/>
</dbReference>
<dbReference type="PANTHER" id="PTHR39173">
    <property type="entry name" value="ACETYLTRANSFERASE"/>
    <property type="match status" value="1"/>
</dbReference>
<name>A0ABP5E412_9MICO</name>